<evidence type="ECO:0000313" key="2">
    <source>
        <dbReference type="EMBL" id="RPD65588.1"/>
    </source>
</evidence>
<dbReference type="EMBL" id="ML122252">
    <property type="protein sequence ID" value="RPD65588.1"/>
    <property type="molecule type" value="Genomic_DNA"/>
</dbReference>
<feature type="compositionally biased region" description="Basic residues" evidence="1">
    <location>
        <begin position="1"/>
        <end position="10"/>
    </location>
</feature>
<feature type="region of interest" description="Disordered" evidence="1">
    <location>
        <begin position="1"/>
        <end position="27"/>
    </location>
</feature>
<keyword evidence="3" id="KW-1185">Reference proteome</keyword>
<evidence type="ECO:0000256" key="1">
    <source>
        <dbReference type="SAM" id="MobiDB-lite"/>
    </source>
</evidence>
<dbReference type="Proteomes" id="UP000313359">
    <property type="component" value="Unassembled WGS sequence"/>
</dbReference>
<feature type="compositionally biased region" description="Basic and acidic residues" evidence="1">
    <location>
        <begin position="11"/>
        <end position="21"/>
    </location>
</feature>
<sequence length="285" mass="31056">MVGRIRRRGSNWREEGEEVRGWQRSRRGKKRAKEGGWMWLRGRSCSVLNIAGGLLMLGQEWNLGRAQGSGKARCQSGDMCSDMTLSEGIASATPGPVRVGCVANKSGGDMRLMFWVSQCHASSGNARPLDGKRTQRQRRHLTNCAPRGALIGLDLGRLGVEDGPGCAIIMWTRTATDAEFECATGLIGNLLGTAPPSPDFGRLVGAPRVRAHRRGPNALTWHGPIFAVSSRPCFLMPPHLREPIPPTPLARPRLPNSLRIFARGLRGPNAAPRHIPYISASHPDQ</sequence>
<dbReference type="AlphaFoldDB" id="A0A5C2SQH5"/>
<reference evidence="2" key="1">
    <citation type="journal article" date="2018" name="Genome Biol. Evol.">
        <title>Genomics and development of Lentinus tigrinus, a white-rot wood-decaying mushroom with dimorphic fruiting bodies.</title>
        <authorList>
            <person name="Wu B."/>
            <person name="Xu Z."/>
            <person name="Knudson A."/>
            <person name="Carlson A."/>
            <person name="Chen N."/>
            <person name="Kovaka S."/>
            <person name="LaButti K."/>
            <person name="Lipzen A."/>
            <person name="Pennachio C."/>
            <person name="Riley R."/>
            <person name="Schakwitz W."/>
            <person name="Umezawa K."/>
            <person name="Ohm R.A."/>
            <person name="Grigoriev I.V."/>
            <person name="Nagy L.G."/>
            <person name="Gibbons J."/>
            <person name="Hibbett D."/>
        </authorList>
    </citation>
    <scope>NUCLEOTIDE SEQUENCE [LARGE SCALE GENOMIC DNA]</scope>
    <source>
        <strain evidence="2">ALCF2SS1-6</strain>
    </source>
</reference>
<gene>
    <name evidence="2" type="ORF">L227DRAFT_215991</name>
</gene>
<accession>A0A5C2SQH5</accession>
<evidence type="ECO:0000313" key="3">
    <source>
        <dbReference type="Proteomes" id="UP000313359"/>
    </source>
</evidence>
<proteinExistence type="predicted"/>
<protein>
    <submittedName>
        <fullName evidence="2">Uncharacterized protein</fullName>
    </submittedName>
</protein>
<organism evidence="2 3">
    <name type="scientific">Lentinus tigrinus ALCF2SS1-6</name>
    <dbReference type="NCBI Taxonomy" id="1328759"/>
    <lineage>
        <taxon>Eukaryota</taxon>
        <taxon>Fungi</taxon>
        <taxon>Dikarya</taxon>
        <taxon>Basidiomycota</taxon>
        <taxon>Agaricomycotina</taxon>
        <taxon>Agaricomycetes</taxon>
        <taxon>Polyporales</taxon>
        <taxon>Polyporaceae</taxon>
        <taxon>Lentinus</taxon>
    </lineage>
</organism>
<name>A0A5C2SQH5_9APHY</name>